<dbReference type="InterPro" id="IPR052769">
    <property type="entry name" value="TPR_domain_protein"/>
</dbReference>
<evidence type="ECO:0000313" key="2">
    <source>
        <dbReference type="Proteomes" id="UP000683417"/>
    </source>
</evidence>
<sequence length="290" mass="32512">MVLCTGHATIFNLRIDRLTAWNPYTHAMQPATDCLEPKLPPDEKKISNEVTEDEEELFKFSPEKEASLLEETNVLKLRANDLFAQNAFTQAIEIYDQAVSICPNYRHYEVSVLKSNTAACHLKIEKWKEAAKLATDSLERLEKLLKISGGREESASEPCSATRDAELTTLTHEPNVFSIERMKTKTMMRRARANSEVGGWAALQSAHDDYQNLSKMANLSSADRSVVQRQLVLLPPRIKAAQTKEMGDLMGQLKQLGNGILKPFGLSTDNFNVKKDEKTGSYSMDFKPGS</sequence>
<dbReference type="Proteomes" id="UP000683417">
    <property type="component" value="Unassembled WGS sequence"/>
</dbReference>
<dbReference type="AlphaFoldDB" id="A0A9W4GH69"/>
<dbReference type="SMART" id="SM00028">
    <property type="entry name" value="TPR"/>
    <property type="match status" value="2"/>
</dbReference>
<dbReference type="PANTHER" id="PTHR46014:SF1">
    <property type="entry name" value="TETRATRICOPEPTIDE REPEAT PROTEIN 1"/>
    <property type="match status" value="1"/>
</dbReference>
<dbReference type="EMBL" id="CAJHIT010000009">
    <property type="protein sequence ID" value="CAD6504741.1"/>
    <property type="molecule type" value="Genomic_DNA"/>
</dbReference>
<reference evidence="1" key="1">
    <citation type="submission" date="2020-10" db="EMBL/GenBank/DDBJ databases">
        <authorList>
            <person name="Muller C M."/>
        </authorList>
    </citation>
    <scope>NUCLEOTIDE SEQUENCE</scope>
    <source>
        <strain evidence="1">THUN-12</strain>
    </source>
</reference>
<organism evidence="1 2">
    <name type="scientific">Blumeria graminis f. sp. triticale</name>
    <dbReference type="NCBI Taxonomy" id="1689686"/>
    <lineage>
        <taxon>Eukaryota</taxon>
        <taxon>Fungi</taxon>
        <taxon>Dikarya</taxon>
        <taxon>Ascomycota</taxon>
        <taxon>Pezizomycotina</taxon>
        <taxon>Leotiomycetes</taxon>
        <taxon>Erysiphales</taxon>
        <taxon>Erysiphaceae</taxon>
        <taxon>Blumeria</taxon>
    </lineage>
</organism>
<evidence type="ECO:0000313" key="1">
    <source>
        <dbReference type="EMBL" id="CAD6504741.1"/>
    </source>
</evidence>
<dbReference type="PANTHER" id="PTHR46014">
    <property type="entry name" value="TETRATRICOPEPTIDE REPEAT PROTEIN 1"/>
    <property type="match status" value="1"/>
</dbReference>
<gene>
    <name evidence="1" type="ORF">BGTH12_LOCUS6099</name>
</gene>
<name>A0A9W4GH69_BLUGR</name>
<accession>A0A9W4GH69</accession>
<dbReference type="InterPro" id="IPR019734">
    <property type="entry name" value="TPR_rpt"/>
</dbReference>
<protein>
    <submittedName>
        <fullName evidence="1">BgTH12-00245</fullName>
    </submittedName>
</protein>
<proteinExistence type="predicted"/>
<comment type="caution">
    <text evidence="1">The sequence shown here is derived from an EMBL/GenBank/DDBJ whole genome shotgun (WGS) entry which is preliminary data.</text>
</comment>